<dbReference type="SUPFAM" id="SSF56519">
    <property type="entry name" value="Penicillin binding protein dimerisation domain"/>
    <property type="match status" value="1"/>
</dbReference>
<dbReference type="KEGG" id="mprt:ET475_05360"/>
<evidence type="ECO:0000259" key="6">
    <source>
        <dbReference type="Pfam" id="PF03717"/>
    </source>
</evidence>
<dbReference type="Proteomes" id="UP000293995">
    <property type="component" value="Chromosome"/>
</dbReference>
<evidence type="ECO:0000256" key="3">
    <source>
        <dbReference type="ARBA" id="ARBA00023136"/>
    </source>
</evidence>
<dbReference type="Pfam" id="PF05223">
    <property type="entry name" value="MecA_N"/>
    <property type="match status" value="1"/>
</dbReference>
<dbReference type="AlphaFoldDB" id="A0A4P6EHA0"/>
<dbReference type="InterPro" id="IPR005311">
    <property type="entry name" value="PBP_dimer"/>
</dbReference>
<dbReference type="InterPro" id="IPR012338">
    <property type="entry name" value="Beta-lactam/transpept-like"/>
</dbReference>
<feature type="domain" description="Penicillin-binding protein transpeptidase" evidence="5">
    <location>
        <begin position="349"/>
        <end position="621"/>
    </location>
</feature>
<proteinExistence type="inferred from homology"/>
<sequence>MPKNSASRWTVRLVAAAIMCVLASSLSACSFTDQPETTALRDALVSGDFSHVLLNGASVQQVGTEYADIVAGLNKMKPTVKIDAPKVEDDRGTSLVHWSWPTGGENWTYTTTVTTTKKSDKWYVDWAPAVIQGDLVAGDVLRVTTHAPERADILGGDGSPLITSRPVVIFGIDKSHVTADQAVTSAGALAKVVGVDADDFAARVKSGGEKQFVEAITYRKAAVPSAAADLSDIPGALAVSSSQQLGPYRGFAGALLGSVGPVTAEIMEKNPGTYQATDTVGLSGLEQRYDSELRGTPGVEISRVPASGDATTLFTAEPKPGAPLQTTLDERLQTLAETTLHDIGPASALVAIRPSDGAILAAANGSGTGAFDAALAGQVPPGSTFKMFDALALLRAGLTPDSKLDCTQDAVVDGYRFVNDSWYPSSAVGKIPLQTAIAQSCNTAMINARSKIGDVTAAAQSLGFGIAKVPGIDSFPGQIPQAASDTEAAAAVIGQGKVLASPVAMAAGIASIQAGHTVVPMLVASQPAKVPDGVTPLSADEARQLKAIFRQPVVDGTAVGLKDVPGTPVIAKTGTAEFTRDGKTLVHAWMVAAQDDLAVTVFVDTGESGADTAGPIAKEFLTGAQPAH</sequence>
<dbReference type="InterPro" id="IPR036138">
    <property type="entry name" value="PBP_dimer_sf"/>
</dbReference>
<evidence type="ECO:0000259" key="7">
    <source>
        <dbReference type="Pfam" id="PF05223"/>
    </source>
</evidence>
<dbReference type="RefSeq" id="WP_129386870.1">
    <property type="nucleotide sequence ID" value="NZ_CP035494.1"/>
</dbReference>
<keyword evidence="4" id="KW-0732">Signal</keyword>
<comment type="subcellular location">
    <subcellularLocation>
        <location evidence="1">Membrane</location>
    </subcellularLocation>
</comment>
<keyword evidence="9" id="KW-1185">Reference proteome</keyword>
<evidence type="ECO:0000256" key="4">
    <source>
        <dbReference type="SAM" id="SignalP"/>
    </source>
</evidence>
<feature type="domain" description="NTF2-like N-terminal transpeptidase" evidence="7">
    <location>
        <begin position="60"/>
        <end position="138"/>
    </location>
</feature>
<dbReference type="GO" id="GO:0005886">
    <property type="term" value="C:plasma membrane"/>
    <property type="evidence" value="ECO:0007669"/>
    <property type="project" value="TreeGrafter"/>
</dbReference>
<accession>A0A4P6EHA0</accession>
<dbReference type="InterPro" id="IPR007887">
    <property type="entry name" value="MecA_N"/>
</dbReference>
<dbReference type="Gene3D" id="3.90.1310.10">
    <property type="entry name" value="Penicillin-binding protein 2a (Domain 2)"/>
    <property type="match status" value="1"/>
</dbReference>
<dbReference type="InterPro" id="IPR001460">
    <property type="entry name" value="PCN-bd_Tpept"/>
</dbReference>
<evidence type="ECO:0000256" key="1">
    <source>
        <dbReference type="ARBA" id="ARBA00004370"/>
    </source>
</evidence>
<evidence type="ECO:0000259" key="5">
    <source>
        <dbReference type="Pfam" id="PF00905"/>
    </source>
</evidence>
<dbReference type="GO" id="GO:0071972">
    <property type="term" value="F:peptidoglycan L,D-transpeptidase activity"/>
    <property type="evidence" value="ECO:0007669"/>
    <property type="project" value="TreeGrafter"/>
</dbReference>
<evidence type="ECO:0000313" key="9">
    <source>
        <dbReference type="Proteomes" id="UP000293995"/>
    </source>
</evidence>
<dbReference type="GO" id="GO:0071555">
    <property type="term" value="P:cell wall organization"/>
    <property type="evidence" value="ECO:0007669"/>
    <property type="project" value="TreeGrafter"/>
</dbReference>
<keyword evidence="3" id="KW-0472">Membrane</keyword>
<dbReference type="PROSITE" id="PS51257">
    <property type="entry name" value="PROKAR_LIPOPROTEIN"/>
    <property type="match status" value="1"/>
</dbReference>
<dbReference type="GO" id="GO:0008658">
    <property type="term" value="F:penicillin binding"/>
    <property type="evidence" value="ECO:0007669"/>
    <property type="project" value="InterPro"/>
</dbReference>
<protein>
    <submittedName>
        <fullName evidence="8">Penicillin-binding protein</fullName>
    </submittedName>
</protein>
<dbReference type="OrthoDB" id="5241017at2"/>
<gene>
    <name evidence="8" type="ORF">ET475_05360</name>
</gene>
<organism evidence="8 9">
    <name type="scientific">Microbacterium protaetiae</name>
    <dbReference type="NCBI Taxonomy" id="2509458"/>
    <lineage>
        <taxon>Bacteria</taxon>
        <taxon>Bacillati</taxon>
        <taxon>Actinomycetota</taxon>
        <taxon>Actinomycetes</taxon>
        <taxon>Micrococcales</taxon>
        <taxon>Microbacteriaceae</taxon>
        <taxon>Microbacterium</taxon>
    </lineage>
</organism>
<dbReference type="Pfam" id="PF00905">
    <property type="entry name" value="Transpeptidase"/>
    <property type="match status" value="1"/>
</dbReference>
<dbReference type="SUPFAM" id="SSF56601">
    <property type="entry name" value="beta-lactamase/transpeptidase-like"/>
    <property type="match status" value="1"/>
</dbReference>
<dbReference type="PANTHER" id="PTHR30627">
    <property type="entry name" value="PEPTIDOGLYCAN D,D-TRANSPEPTIDASE"/>
    <property type="match status" value="1"/>
</dbReference>
<name>A0A4P6EHA0_9MICO</name>
<reference evidence="8 9" key="1">
    <citation type="submission" date="2019-01" db="EMBL/GenBank/DDBJ databases">
        <title>Genome sequencing of strain DFW100M-13.</title>
        <authorList>
            <person name="Heo J."/>
            <person name="Kim S.-J."/>
            <person name="Kim J.-S."/>
            <person name="Hong S.-B."/>
            <person name="Kwon S.-W."/>
        </authorList>
    </citation>
    <scope>NUCLEOTIDE SEQUENCE [LARGE SCALE GENOMIC DNA]</scope>
    <source>
        <strain evidence="8 9">DFW100M-13</strain>
    </source>
</reference>
<dbReference type="EMBL" id="CP035494">
    <property type="protein sequence ID" value="QAY59477.1"/>
    <property type="molecule type" value="Genomic_DNA"/>
</dbReference>
<dbReference type="Gene3D" id="3.40.710.10">
    <property type="entry name" value="DD-peptidase/beta-lactamase superfamily"/>
    <property type="match status" value="1"/>
</dbReference>
<evidence type="ECO:0000313" key="8">
    <source>
        <dbReference type="EMBL" id="QAY59477.1"/>
    </source>
</evidence>
<dbReference type="InterPro" id="IPR050515">
    <property type="entry name" value="Beta-lactam/transpept"/>
</dbReference>
<dbReference type="Pfam" id="PF03717">
    <property type="entry name" value="PBP_dimer"/>
    <property type="match status" value="1"/>
</dbReference>
<dbReference type="GO" id="GO:0046677">
    <property type="term" value="P:response to antibiotic"/>
    <property type="evidence" value="ECO:0007669"/>
    <property type="project" value="InterPro"/>
</dbReference>
<evidence type="ECO:0000256" key="2">
    <source>
        <dbReference type="ARBA" id="ARBA00007171"/>
    </source>
</evidence>
<comment type="similarity">
    <text evidence="2">Belongs to the transpeptidase family.</text>
</comment>
<feature type="signal peptide" evidence="4">
    <location>
        <begin position="1"/>
        <end position="30"/>
    </location>
</feature>
<feature type="domain" description="Penicillin-binding protein dimerisation" evidence="6">
    <location>
        <begin position="147"/>
        <end position="310"/>
    </location>
</feature>
<feature type="chain" id="PRO_5038743559" evidence="4">
    <location>
        <begin position="31"/>
        <end position="628"/>
    </location>
</feature>
<dbReference type="PANTHER" id="PTHR30627:SF24">
    <property type="entry name" value="PENICILLIN-BINDING PROTEIN 4B"/>
    <property type="match status" value="1"/>
</dbReference>